<feature type="signal peptide" evidence="1">
    <location>
        <begin position="1"/>
        <end position="19"/>
    </location>
</feature>
<keyword evidence="1" id="KW-0732">Signal</keyword>
<dbReference type="SUPFAM" id="SSF56925">
    <property type="entry name" value="OMPA-like"/>
    <property type="match status" value="1"/>
</dbReference>
<feature type="chain" id="PRO_5032872474" evidence="1">
    <location>
        <begin position="20"/>
        <end position="200"/>
    </location>
</feature>
<dbReference type="InterPro" id="IPR018550">
    <property type="entry name" value="Lipid-A_deacylase-rel"/>
</dbReference>
<reference evidence="2 3" key="1">
    <citation type="submission" date="2020-08" db="EMBL/GenBank/DDBJ databases">
        <title>Oceanospirillum sp. nov. isolated from marine sediment.</title>
        <authorList>
            <person name="Ji X."/>
        </authorList>
    </citation>
    <scope>NUCLEOTIDE SEQUENCE [LARGE SCALE GENOMIC DNA]</scope>
    <source>
        <strain evidence="2 3">D5</strain>
    </source>
</reference>
<sequence>MRSLASVVLLASLSSSALASEAPSAIWRLGMPAWIVAMSVANPLEADALTVGLGGSGDIVSTQIMLRWDQDKKYQMTDSIWFEGYRQAGYTIWQIAGESLEHETSNHTLDVMQGFRWYFADKEDWLSYVNVALGVSLISNDELDGKKFGGPFQFTEFVGIGGYVTPQWQWDLGVRHYSNNDIYEENSGINFYRLNISYNY</sequence>
<dbReference type="EMBL" id="JACJFM010000008">
    <property type="protein sequence ID" value="MBB1486720.1"/>
    <property type="molecule type" value="Genomic_DNA"/>
</dbReference>
<evidence type="ECO:0000313" key="3">
    <source>
        <dbReference type="Proteomes" id="UP000565262"/>
    </source>
</evidence>
<evidence type="ECO:0000256" key="1">
    <source>
        <dbReference type="SAM" id="SignalP"/>
    </source>
</evidence>
<keyword evidence="2" id="KW-0378">Hydrolase</keyword>
<dbReference type="AlphaFoldDB" id="A0A839IPU4"/>
<dbReference type="Pfam" id="PF09411">
    <property type="entry name" value="PagL"/>
    <property type="match status" value="1"/>
</dbReference>
<keyword evidence="3" id="KW-1185">Reference proteome</keyword>
<organism evidence="2 3">
    <name type="scientific">Oceanospirillum sediminis</name>
    <dbReference type="NCBI Taxonomy" id="2760088"/>
    <lineage>
        <taxon>Bacteria</taxon>
        <taxon>Pseudomonadati</taxon>
        <taxon>Pseudomonadota</taxon>
        <taxon>Gammaproteobacteria</taxon>
        <taxon>Oceanospirillales</taxon>
        <taxon>Oceanospirillaceae</taxon>
        <taxon>Oceanospirillum</taxon>
    </lineage>
</organism>
<dbReference type="Gene3D" id="2.40.160.20">
    <property type="match status" value="1"/>
</dbReference>
<gene>
    <name evidence="2" type="ORF">H4O21_08875</name>
</gene>
<name>A0A839IPU4_9GAMM</name>
<proteinExistence type="predicted"/>
<evidence type="ECO:0000313" key="2">
    <source>
        <dbReference type="EMBL" id="MBB1486720.1"/>
    </source>
</evidence>
<protein>
    <submittedName>
        <fullName evidence="2">Acyloxyacyl hydrolase</fullName>
    </submittedName>
</protein>
<dbReference type="InterPro" id="IPR011250">
    <property type="entry name" value="OMP/PagP_B-barrel"/>
</dbReference>
<dbReference type="Proteomes" id="UP000565262">
    <property type="component" value="Unassembled WGS sequence"/>
</dbReference>
<accession>A0A839IPU4</accession>
<dbReference type="RefSeq" id="WP_182808493.1">
    <property type="nucleotide sequence ID" value="NZ_JACJFM010000008.1"/>
</dbReference>
<comment type="caution">
    <text evidence="2">The sequence shown here is derived from an EMBL/GenBank/DDBJ whole genome shotgun (WGS) entry which is preliminary data.</text>
</comment>
<dbReference type="GO" id="GO:0016787">
    <property type="term" value="F:hydrolase activity"/>
    <property type="evidence" value="ECO:0007669"/>
    <property type="project" value="UniProtKB-KW"/>
</dbReference>